<dbReference type="InterPro" id="IPR041544">
    <property type="entry name" value="MotY_N"/>
</dbReference>
<dbReference type="AlphaFoldDB" id="A0A939DLQ7"/>
<dbReference type="SUPFAM" id="SSF103088">
    <property type="entry name" value="OmpA-like"/>
    <property type="match status" value="1"/>
</dbReference>
<dbReference type="InterPro" id="IPR050330">
    <property type="entry name" value="Bact_OuterMem_StrucFunc"/>
</dbReference>
<dbReference type="RefSeq" id="WP_206573058.1">
    <property type="nucleotide sequence ID" value="NZ_JAFKCV010000003.1"/>
</dbReference>
<dbReference type="PROSITE" id="PS51123">
    <property type="entry name" value="OMPA_2"/>
    <property type="match status" value="1"/>
</dbReference>
<dbReference type="PRINTS" id="PR01023">
    <property type="entry name" value="NAFLGMOTY"/>
</dbReference>
<evidence type="ECO:0000259" key="3">
    <source>
        <dbReference type="PROSITE" id="PS51123"/>
    </source>
</evidence>
<comment type="caution">
    <text evidence="4">The sequence shown here is derived from an EMBL/GenBank/DDBJ whole genome shotgun (WGS) entry which is preliminary data.</text>
</comment>
<feature type="domain" description="OmpA-like" evidence="3">
    <location>
        <begin position="171"/>
        <end position="287"/>
    </location>
</feature>
<name>A0A939DLQ7_9ALTE</name>
<sequence>MKKILCALIAALAMPSLAGIRHYAADVERSDWQVTDNSRLQCRLKHHIPGYGDALFTSQASKQLNMEFELDMLRLPKTYGMAAVYSMPPSWMPGAMQREIAQMPIRKQYNGDLPEQAAWTILSELEKGFWPTIYYRDWYNQDDKVAVGLNASNFITQYQSFSRCVANLLPFSFEDIAYSVLSYQKNTDELTKQSEKKLTMIGEYLQEDPSIELVLLDAYTDSYGGRWHNEQLSIKRAERIKAFFTAQGIPADRIEVTGHGERRHVAPNSNELSRARNRRVVIQMQKP</sequence>
<dbReference type="PANTHER" id="PTHR30329">
    <property type="entry name" value="STATOR ELEMENT OF FLAGELLAR MOTOR COMPLEX"/>
    <property type="match status" value="1"/>
</dbReference>
<keyword evidence="2" id="KW-0732">Signal</keyword>
<dbReference type="PANTHER" id="PTHR30329:SF17">
    <property type="entry name" value="LIPOPROTEIN YFIB-RELATED"/>
    <property type="match status" value="1"/>
</dbReference>
<keyword evidence="1" id="KW-0472">Membrane</keyword>
<proteinExistence type="predicted"/>
<evidence type="ECO:0000313" key="5">
    <source>
        <dbReference type="Proteomes" id="UP000664654"/>
    </source>
</evidence>
<reference evidence="4" key="1">
    <citation type="submission" date="2021-03" db="EMBL/GenBank/DDBJ databases">
        <title>novel species isolated from a fishpond in China.</title>
        <authorList>
            <person name="Lu H."/>
            <person name="Cai Z."/>
        </authorList>
    </citation>
    <scope>NUCLEOTIDE SEQUENCE</scope>
    <source>
        <strain evidence="4">JCM 30855</strain>
    </source>
</reference>
<accession>A0A939DLQ7</accession>
<dbReference type="GO" id="GO:0016020">
    <property type="term" value="C:membrane"/>
    <property type="evidence" value="ECO:0007669"/>
    <property type="project" value="UniProtKB-UniRule"/>
</dbReference>
<dbReference type="Pfam" id="PF18393">
    <property type="entry name" value="MotY_N"/>
    <property type="match status" value="1"/>
</dbReference>
<protein>
    <submittedName>
        <fullName evidence="4">OmpA family protein</fullName>
    </submittedName>
</protein>
<keyword evidence="5" id="KW-1185">Reference proteome</keyword>
<dbReference type="EMBL" id="JAFKCV010000003">
    <property type="protein sequence ID" value="MBN7824947.1"/>
    <property type="molecule type" value="Genomic_DNA"/>
</dbReference>
<dbReference type="Pfam" id="PF00691">
    <property type="entry name" value="OmpA"/>
    <property type="match status" value="1"/>
</dbReference>
<evidence type="ECO:0000313" key="4">
    <source>
        <dbReference type="EMBL" id="MBN7824947.1"/>
    </source>
</evidence>
<dbReference type="InterPro" id="IPR006665">
    <property type="entry name" value="OmpA-like"/>
</dbReference>
<feature type="chain" id="PRO_5038108138" evidence="2">
    <location>
        <begin position="19"/>
        <end position="287"/>
    </location>
</feature>
<feature type="signal peptide" evidence="2">
    <location>
        <begin position="1"/>
        <end position="18"/>
    </location>
</feature>
<evidence type="ECO:0000256" key="2">
    <source>
        <dbReference type="SAM" id="SignalP"/>
    </source>
</evidence>
<dbReference type="InterPro" id="IPR036737">
    <property type="entry name" value="OmpA-like_sf"/>
</dbReference>
<dbReference type="Gene3D" id="3.30.1330.60">
    <property type="entry name" value="OmpA-like domain"/>
    <property type="match status" value="1"/>
</dbReference>
<organism evidence="4 5">
    <name type="scientific">Bowmanella dokdonensis</name>
    <dbReference type="NCBI Taxonomy" id="751969"/>
    <lineage>
        <taxon>Bacteria</taxon>
        <taxon>Pseudomonadati</taxon>
        <taxon>Pseudomonadota</taxon>
        <taxon>Gammaproteobacteria</taxon>
        <taxon>Alteromonadales</taxon>
        <taxon>Alteromonadaceae</taxon>
        <taxon>Bowmanella</taxon>
    </lineage>
</organism>
<dbReference type="CDD" id="cd07185">
    <property type="entry name" value="OmpA_C-like"/>
    <property type="match status" value="1"/>
</dbReference>
<gene>
    <name evidence="4" type="ORF">J0A66_06880</name>
</gene>
<dbReference type="Proteomes" id="UP000664654">
    <property type="component" value="Unassembled WGS sequence"/>
</dbReference>
<dbReference type="Gene3D" id="2.60.40.2540">
    <property type="match status" value="1"/>
</dbReference>
<evidence type="ECO:0000256" key="1">
    <source>
        <dbReference type="PROSITE-ProRule" id="PRU00473"/>
    </source>
</evidence>